<dbReference type="PANTHER" id="PTHR15503">
    <property type="entry name" value="LDOC1 RELATED"/>
    <property type="match status" value="1"/>
</dbReference>
<dbReference type="Gene3D" id="2.40.70.10">
    <property type="entry name" value="Acid Proteases"/>
    <property type="match status" value="1"/>
</dbReference>
<feature type="domain" description="Retrotransposon gag" evidence="3">
    <location>
        <begin position="217"/>
        <end position="306"/>
    </location>
</feature>
<keyword evidence="2" id="KW-1133">Transmembrane helix</keyword>
<reference evidence="4 5" key="1">
    <citation type="journal article" date="2023" name="Life. Sci Alliance">
        <title>Evolutionary insights into 3D genome organization and epigenetic landscape of Vigna mungo.</title>
        <authorList>
            <person name="Junaid A."/>
            <person name="Singh B."/>
            <person name="Bhatia S."/>
        </authorList>
    </citation>
    <scope>NUCLEOTIDE SEQUENCE [LARGE SCALE GENOMIC DNA]</scope>
    <source>
        <strain evidence="4">Urdbean</strain>
    </source>
</reference>
<organism evidence="4 5">
    <name type="scientific">Vigna mungo</name>
    <name type="common">Black gram</name>
    <name type="synonym">Phaseolus mungo</name>
    <dbReference type="NCBI Taxonomy" id="3915"/>
    <lineage>
        <taxon>Eukaryota</taxon>
        <taxon>Viridiplantae</taxon>
        <taxon>Streptophyta</taxon>
        <taxon>Embryophyta</taxon>
        <taxon>Tracheophyta</taxon>
        <taxon>Spermatophyta</taxon>
        <taxon>Magnoliopsida</taxon>
        <taxon>eudicotyledons</taxon>
        <taxon>Gunneridae</taxon>
        <taxon>Pentapetalae</taxon>
        <taxon>rosids</taxon>
        <taxon>fabids</taxon>
        <taxon>Fabales</taxon>
        <taxon>Fabaceae</taxon>
        <taxon>Papilionoideae</taxon>
        <taxon>50 kb inversion clade</taxon>
        <taxon>NPAAA clade</taxon>
        <taxon>indigoferoid/millettioid clade</taxon>
        <taxon>Phaseoleae</taxon>
        <taxon>Vigna</taxon>
    </lineage>
</organism>
<keyword evidence="2" id="KW-0472">Membrane</keyword>
<keyword evidence="2" id="KW-0812">Transmembrane</keyword>
<feature type="region of interest" description="Disordered" evidence="1">
    <location>
        <begin position="138"/>
        <end position="175"/>
    </location>
</feature>
<dbReference type="Pfam" id="PF03732">
    <property type="entry name" value="Retrotrans_gag"/>
    <property type="match status" value="1"/>
</dbReference>
<proteinExistence type="predicted"/>
<dbReference type="InterPro" id="IPR032567">
    <property type="entry name" value="RTL1-rel"/>
</dbReference>
<evidence type="ECO:0000256" key="2">
    <source>
        <dbReference type="SAM" id="Phobius"/>
    </source>
</evidence>
<feature type="region of interest" description="Disordered" evidence="1">
    <location>
        <begin position="408"/>
        <end position="432"/>
    </location>
</feature>
<protein>
    <recommendedName>
        <fullName evidence="3">Retrotransposon gag domain-containing protein</fullName>
    </recommendedName>
</protein>
<dbReference type="EMBL" id="CP144699">
    <property type="protein sequence ID" value="WVZ20135.1"/>
    <property type="molecule type" value="Genomic_DNA"/>
</dbReference>
<dbReference type="Pfam" id="PF13975">
    <property type="entry name" value="gag-asp_proteas"/>
    <property type="match status" value="1"/>
</dbReference>
<sequence length="955" mass="107754">MNQVRQTPLVNDGSPCSFAAFSHYRTHHFVAFSHYRPRQSVMAIPVVLMQVSSLLDGAILSKSPHLKFHGAIWSFLIRNLSIWSDLPDHLLERSCDGAMEKAITTRFEAIEITVEELKAESVAVRRDLQRILTMLEKKGDQTDSSSEEDTSVNDNKDRVNGRTGGSETGERSGEQKLWRKRIELPTFDGEEPLSWLNRAERFFDIQKVEDDDEKVEVAYVSMEGSAAYWFTFWKEKSSNKSWQGLKEAMINHFCVGTRGTVFERLATIRQERTVEEFVRQFEILTGQTKGIPEDQVLGYFLAGLREEVKGQVRIQNPTKLMEAMRIARDVEDAMMRTPGSHFGGAKMNPAFRTQQTHNEFVRENRNGRSRKKRRGKTVRLEAMEGPERSEIYPTQSISREEKRAYVSDVAANSHPDIEDEDGEETETTEDQGEKLMELSACLVEGWTNPGTMKTRGKIGDRSVVILIDSGASHNYISKGITEELGLPITKTKPYSVSLGDGCKRTTQGRCERVKVRLEEVELEEEFHVFELGGVDAILGVAWLEKLGEVRTNWGKMTMAYNVGDKKNCIKGNPTLSRQLVNSRSLLKLVEAESWAAVWNLCIVEAGDSDLTYAQRIELNKGLQEHYPLLQDLHGLPLPHNKGHRIQLKEGVDPINGGPCQYPYPMKCEIERQVEGMLKAGINRPDERQLSLAAKVPARARRFIKRPIGKNKTAPLFAPATPPPGEEPVFTDRNYSPSPSLFEPHSALPFTSGSSDSNLVAILAGVIATLKPWVTGLSGQLQKAFITVYNQFPELNLEDKVENGGEGNDRMFRAEEDHDGDETWDPDSDMDVDVERELVPSKVKKEIVEPQLNGLVPVSCIGAFVACLTKSPLLELEMKNTMEHRSLTSFTSKNEEYNGTQELNLLHQWDTRKSTMGWFMFKVIAYLLVYILGIEVEYRAMCHVPCAMCHVSCCLL</sequence>
<evidence type="ECO:0000313" key="5">
    <source>
        <dbReference type="Proteomes" id="UP001374535"/>
    </source>
</evidence>
<dbReference type="InterPro" id="IPR005162">
    <property type="entry name" value="Retrotrans_gag_dom"/>
</dbReference>
<gene>
    <name evidence="4" type="ORF">V8G54_007457</name>
</gene>
<dbReference type="SUPFAM" id="SSF50630">
    <property type="entry name" value="Acid proteases"/>
    <property type="match status" value="1"/>
</dbReference>
<name>A0AAQ3P1W8_VIGMU</name>
<dbReference type="AlphaFoldDB" id="A0AAQ3P1W8"/>
<dbReference type="InterPro" id="IPR021109">
    <property type="entry name" value="Peptidase_aspartic_dom_sf"/>
</dbReference>
<accession>A0AAQ3P1W8</accession>
<dbReference type="PANTHER" id="PTHR15503:SF22">
    <property type="entry name" value="TRANSPOSON TY3-I GAG POLYPROTEIN"/>
    <property type="match status" value="1"/>
</dbReference>
<evidence type="ECO:0000259" key="3">
    <source>
        <dbReference type="Pfam" id="PF03732"/>
    </source>
</evidence>
<dbReference type="InterPro" id="IPR001969">
    <property type="entry name" value="Aspartic_peptidase_AS"/>
</dbReference>
<dbReference type="GO" id="GO:0006508">
    <property type="term" value="P:proteolysis"/>
    <property type="evidence" value="ECO:0007669"/>
    <property type="project" value="InterPro"/>
</dbReference>
<keyword evidence="5" id="KW-1185">Reference proteome</keyword>
<evidence type="ECO:0000256" key="1">
    <source>
        <dbReference type="SAM" id="MobiDB-lite"/>
    </source>
</evidence>
<dbReference type="Proteomes" id="UP001374535">
    <property type="component" value="Chromosome 2"/>
</dbReference>
<dbReference type="CDD" id="cd00303">
    <property type="entry name" value="retropepsin_like"/>
    <property type="match status" value="1"/>
</dbReference>
<dbReference type="PROSITE" id="PS00141">
    <property type="entry name" value="ASP_PROTEASE"/>
    <property type="match status" value="1"/>
</dbReference>
<feature type="compositionally biased region" description="Acidic residues" evidence="1">
    <location>
        <begin position="417"/>
        <end position="430"/>
    </location>
</feature>
<evidence type="ECO:0000313" key="4">
    <source>
        <dbReference type="EMBL" id="WVZ20135.1"/>
    </source>
</evidence>
<feature type="transmembrane region" description="Helical" evidence="2">
    <location>
        <begin position="915"/>
        <end position="932"/>
    </location>
</feature>
<dbReference type="GO" id="GO:0004190">
    <property type="term" value="F:aspartic-type endopeptidase activity"/>
    <property type="evidence" value="ECO:0007669"/>
    <property type="project" value="InterPro"/>
</dbReference>